<gene>
    <name evidence="1" type="ORF">BF93_03690</name>
</gene>
<dbReference type="OrthoDB" id="4794371at2"/>
<evidence type="ECO:0000313" key="1">
    <source>
        <dbReference type="EMBL" id="EWS80494.1"/>
    </source>
</evidence>
<evidence type="ECO:0000313" key="2">
    <source>
        <dbReference type="Proteomes" id="UP000023067"/>
    </source>
</evidence>
<dbReference type="AlphaFoldDB" id="Z9JQM7"/>
<dbReference type="PATRIC" id="fig|396014.3.peg.2769"/>
<comment type="caution">
    <text evidence="1">The sequence shown here is derived from an EMBL/GenBank/DDBJ whole genome shotgun (WGS) entry which is preliminary data.</text>
</comment>
<dbReference type="EMBL" id="JDYK01000015">
    <property type="protein sequence ID" value="EWS80494.1"/>
    <property type="molecule type" value="Genomic_DNA"/>
</dbReference>
<organism evidence="1 2">
    <name type="scientific">Brachybacterium phenoliresistens</name>
    <dbReference type="NCBI Taxonomy" id="396014"/>
    <lineage>
        <taxon>Bacteria</taxon>
        <taxon>Bacillati</taxon>
        <taxon>Actinomycetota</taxon>
        <taxon>Actinomycetes</taxon>
        <taxon>Micrococcales</taxon>
        <taxon>Dermabacteraceae</taxon>
        <taxon>Brachybacterium</taxon>
    </lineage>
</organism>
<proteinExistence type="predicted"/>
<dbReference type="HOGENOM" id="CLU_2217997_0_0_11"/>
<dbReference type="RefSeq" id="WP_038373437.1">
    <property type="nucleotide sequence ID" value="NZ_KK069999.1"/>
</dbReference>
<dbReference type="Proteomes" id="UP000023067">
    <property type="component" value="Unassembled WGS sequence"/>
</dbReference>
<dbReference type="STRING" id="396014.BF93_03690"/>
<sequence length="106" mass="10972">MRTVSIDGPDGATPTRHRLRLTARARIGSATIGCSGARIAEDGATAHAALDVVDPELGRRSVIVREGDRIEIASGAVLVLAVHPWDPPRPAGVDLAHVAWEGGPAA</sequence>
<reference evidence="1 2" key="1">
    <citation type="submission" date="2014-02" db="EMBL/GenBank/DDBJ databases">
        <title>Genome sequence of Brachybacterium phenoliresistens strain W13A50.</title>
        <authorList>
            <person name="Wang X."/>
        </authorList>
    </citation>
    <scope>NUCLEOTIDE SEQUENCE [LARGE SCALE GENOMIC DNA]</scope>
    <source>
        <strain evidence="1 2">W13A50</strain>
    </source>
</reference>
<accession>Z9JQM7</accession>
<protein>
    <submittedName>
        <fullName evidence="1">Uncharacterized protein</fullName>
    </submittedName>
</protein>
<keyword evidence="2" id="KW-1185">Reference proteome</keyword>
<name>Z9JQM7_9MICO</name>